<feature type="region of interest" description="Disordered" evidence="6">
    <location>
        <begin position="25"/>
        <end position="65"/>
    </location>
</feature>
<dbReference type="InterPro" id="IPR001254">
    <property type="entry name" value="Trypsin_dom"/>
</dbReference>
<feature type="signal peptide" evidence="7">
    <location>
        <begin position="1"/>
        <end position="25"/>
    </location>
</feature>
<dbReference type="GO" id="GO:0004252">
    <property type="term" value="F:serine-type endopeptidase activity"/>
    <property type="evidence" value="ECO:0007669"/>
    <property type="project" value="InterPro"/>
</dbReference>
<dbReference type="InterPro" id="IPR043504">
    <property type="entry name" value="Peptidase_S1_PA_chymotrypsin"/>
</dbReference>
<feature type="chain" id="PRO_5026845290" evidence="7">
    <location>
        <begin position="26"/>
        <end position="349"/>
    </location>
</feature>
<evidence type="ECO:0000256" key="3">
    <source>
        <dbReference type="ARBA" id="ARBA00022825"/>
    </source>
</evidence>
<dbReference type="SMART" id="SM00020">
    <property type="entry name" value="Tryp_SPc"/>
    <property type="match status" value="1"/>
</dbReference>
<keyword evidence="2 5" id="KW-0378">Hydrolase</keyword>
<dbReference type="GeneID" id="113203387"/>
<evidence type="ECO:0000313" key="9">
    <source>
        <dbReference type="Proteomes" id="UP000504606"/>
    </source>
</evidence>
<sequence length="349" mass="36408">MPPPPLLVLTLGAVLGPAILGGAAGSPAYPQHQQSQHPRSARSGGFPKFPGVPLAGGGSPLGSPAVERVGAQCGTRAIPHLPSRPGTPGARIVGGTQPPYGAYPWQVEIQAFRAEQRSFQHHCGGALIGPRLVLTAAHCLKAPALSSPDQLRIVLGDHNLSSSDPHEQAFRAERVLLHPEFRKEGPYSNDIALILVTPVGGRAFRFSTHVQPICLPDLAAKRAAPEGSWCTVTGWGAQADDAVDSLSPVLRAAAVPLLTQDTCRGADVLGGRRQPILDGMICAGPLSGGVDACGGDSGGPLACEVHGRWVLTGLVSWGDGCAKRNRPGVYTRVAHYSDWIRDSAKQLGL</sequence>
<keyword evidence="9" id="KW-1185">Reference proteome</keyword>
<dbReference type="PRINTS" id="PR00722">
    <property type="entry name" value="CHYMOTRYPSIN"/>
</dbReference>
<dbReference type="KEGG" id="foc:113203387"/>
<dbReference type="PROSITE" id="PS50240">
    <property type="entry name" value="TRYPSIN_DOM"/>
    <property type="match status" value="1"/>
</dbReference>
<dbReference type="InterPro" id="IPR009003">
    <property type="entry name" value="Peptidase_S1_PA"/>
</dbReference>
<evidence type="ECO:0000256" key="5">
    <source>
        <dbReference type="RuleBase" id="RU363034"/>
    </source>
</evidence>
<dbReference type="PROSITE" id="PS00134">
    <property type="entry name" value="TRYPSIN_HIS"/>
    <property type="match status" value="1"/>
</dbReference>
<dbReference type="InterPro" id="IPR018114">
    <property type="entry name" value="TRYPSIN_HIS"/>
</dbReference>
<keyword evidence="3 5" id="KW-0720">Serine protease</keyword>
<dbReference type="InterPro" id="IPR001314">
    <property type="entry name" value="Peptidase_S1A"/>
</dbReference>
<organism evidence="9 10">
    <name type="scientific">Frankliniella occidentalis</name>
    <name type="common">Western flower thrips</name>
    <name type="synonym">Euthrips occidentalis</name>
    <dbReference type="NCBI Taxonomy" id="133901"/>
    <lineage>
        <taxon>Eukaryota</taxon>
        <taxon>Metazoa</taxon>
        <taxon>Ecdysozoa</taxon>
        <taxon>Arthropoda</taxon>
        <taxon>Hexapoda</taxon>
        <taxon>Insecta</taxon>
        <taxon>Pterygota</taxon>
        <taxon>Neoptera</taxon>
        <taxon>Paraneoptera</taxon>
        <taxon>Thysanoptera</taxon>
        <taxon>Terebrantia</taxon>
        <taxon>Thripoidea</taxon>
        <taxon>Thripidae</taxon>
        <taxon>Frankliniella</taxon>
    </lineage>
</organism>
<keyword evidence="1 5" id="KW-0645">Protease</keyword>
<evidence type="ECO:0000256" key="4">
    <source>
        <dbReference type="ARBA" id="ARBA00023157"/>
    </source>
</evidence>
<feature type="domain" description="Peptidase S1" evidence="8">
    <location>
        <begin position="92"/>
        <end position="345"/>
    </location>
</feature>
<dbReference type="PANTHER" id="PTHR24252:SF7">
    <property type="entry name" value="HYALIN"/>
    <property type="match status" value="1"/>
</dbReference>
<dbReference type="GO" id="GO:0006508">
    <property type="term" value="P:proteolysis"/>
    <property type="evidence" value="ECO:0007669"/>
    <property type="project" value="UniProtKB-KW"/>
</dbReference>
<reference evidence="10" key="1">
    <citation type="submission" date="2025-08" db="UniProtKB">
        <authorList>
            <consortium name="RefSeq"/>
        </authorList>
    </citation>
    <scope>IDENTIFICATION</scope>
    <source>
        <tissue evidence="10">Whole organism</tissue>
    </source>
</reference>
<dbReference type="Pfam" id="PF00089">
    <property type="entry name" value="Trypsin"/>
    <property type="match status" value="1"/>
</dbReference>
<dbReference type="RefSeq" id="XP_026273829.1">
    <property type="nucleotide sequence ID" value="XM_026418044.2"/>
</dbReference>
<dbReference type="AlphaFoldDB" id="A0A6J1RY01"/>
<dbReference type="PANTHER" id="PTHR24252">
    <property type="entry name" value="ACROSIN-RELATED"/>
    <property type="match status" value="1"/>
</dbReference>
<name>A0A6J1RY01_FRAOC</name>
<evidence type="ECO:0000256" key="6">
    <source>
        <dbReference type="SAM" id="MobiDB-lite"/>
    </source>
</evidence>
<evidence type="ECO:0000313" key="10">
    <source>
        <dbReference type="RefSeq" id="XP_026273829.1"/>
    </source>
</evidence>
<gene>
    <name evidence="10" type="primary">LOC113203387</name>
</gene>
<evidence type="ECO:0000256" key="1">
    <source>
        <dbReference type="ARBA" id="ARBA00022670"/>
    </source>
</evidence>
<dbReference type="FunFam" id="2.40.10.10:FF:000003">
    <property type="entry name" value="Transmembrane serine protease 3"/>
    <property type="match status" value="1"/>
</dbReference>
<dbReference type="PROSITE" id="PS00135">
    <property type="entry name" value="TRYPSIN_SER"/>
    <property type="match status" value="1"/>
</dbReference>
<proteinExistence type="predicted"/>
<dbReference type="InterPro" id="IPR033116">
    <property type="entry name" value="TRYPSIN_SER"/>
</dbReference>
<evidence type="ECO:0000256" key="2">
    <source>
        <dbReference type="ARBA" id="ARBA00022801"/>
    </source>
</evidence>
<evidence type="ECO:0000259" key="8">
    <source>
        <dbReference type="PROSITE" id="PS50240"/>
    </source>
</evidence>
<dbReference type="CDD" id="cd00190">
    <property type="entry name" value="Tryp_SPc"/>
    <property type="match status" value="1"/>
</dbReference>
<keyword evidence="4" id="KW-1015">Disulfide bond</keyword>
<protein>
    <submittedName>
        <fullName evidence="10">Serine protease 33-like</fullName>
    </submittedName>
</protein>
<dbReference type="OrthoDB" id="5979691at2759"/>
<accession>A0A6J1RY01</accession>
<dbReference type="Gene3D" id="2.40.10.10">
    <property type="entry name" value="Trypsin-like serine proteases"/>
    <property type="match status" value="1"/>
</dbReference>
<dbReference type="Proteomes" id="UP000504606">
    <property type="component" value="Unplaced"/>
</dbReference>
<keyword evidence="7" id="KW-0732">Signal</keyword>
<dbReference type="SUPFAM" id="SSF50494">
    <property type="entry name" value="Trypsin-like serine proteases"/>
    <property type="match status" value="1"/>
</dbReference>
<evidence type="ECO:0000256" key="7">
    <source>
        <dbReference type="SAM" id="SignalP"/>
    </source>
</evidence>